<comment type="pathway">
    <text evidence="1">Cofactor biosynthesis; thiamine diphosphate biosynthesis; thiamine diphosphate from thiamine phosphate: step 1/1.</text>
</comment>
<keyword evidence="1" id="KW-0547">Nucleotide-binding</keyword>
<evidence type="ECO:0000259" key="4">
    <source>
        <dbReference type="Pfam" id="PF02769"/>
    </source>
</evidence>
<keyword evidence="1" id="KW-0460">Magnesium</keyword>
<keyword evidence="1 5" id="KW-0418">Kinase</keyword>
<keyword evidence="6" id="KW-1185">Reference proteome</keyword>
<evidence type="ECO:0000259" key="3">
    <source>
        <dbReference type="Pfam" id="PF00586"/>
    </source>
</evidence>
<evidence type="ECO:0000256" key="2">
    <source>
        <dbReference type="SAM" id="MobiDB-lite"/>
    </source>
</evidence>
<organism evidence="5 6">
    <name type="scientific">Conexibacter stalactiti</name>
    <dbReference type="NCBI Taxonomy" id="1940611"/>
    <lineage>
        <taxon>Bacteria</taxon>
        <taxon>Bacillati</taxon>
        <taxon>Actinomycetota</taxon>
        <taxon>Thermoleophilia</taxon>
        <taxon>Solirubrobacterales</taxon>
        <taxon>Conexibacteraceae</taxon>
        <taxon>Conexibacter</taxon>
    </lineage>
</organism>
<comment type="catalytic activity">
    <reaction evidence="1">
        <text>thiamine phosphate + ATP = thiamine diphosphate + ADP</text>
        <dbReference type="Rhea" id="RHEA:15913"/>
        <dbReference type="ChEBI" id="CHEBI:30616"/>
        <dbReference type="ChEBI" id="CHEBI:37575"/>
        <dbReference type="ChEBI" id="CHEBI:58937"/>
        <dbReference type="ChEBI" id="CHEBI:456216"/>
        <dbReference type="EC" id="2.7.4.16"/>
    </reaction>
</comment>
<feature type="domain" description="PurM-like N-terminal" evidence="3">
    <location>
        <begin position="26"/>
        <end position="140"/>
    </location>
</feature>
<feature type="binding site" evidence="1">
    <location>
        <position position="76"/>
    </location>
    <ligand>
        <name>Mg(2+)</name>
        <dbReference type="ChEBI" id="CHEBI:18420"/>
        <label>3</label>
    </ligand>
</feature>
<dbReference type="InterPro" id="IPR016188">
    <property type="entry name" value="PurM-like_N"/>
</dbReference>
<dbReference type="CDD" id="cd02194">
    <property type="entry name" value="ThiL"/>
    <property type="match status" value="1"/>
</dbReference>
<feature type="binding site" evidence="1">
    <location>
        <position position="76"/>
    </location>
    <ligand>
        <name>Mg(2+)</name>
        <dbReference type="ChEBI" id="CHEBI:18420"/>
        <label>2</label>
    </ligand>
</feature>
<dbReference type="NCBIfam" id="TIGR01379">
    <property type="entry name" value="thiL"/>
    <property type="match status" value="1"/>
</dbReference>
<accession>A0ABU4HJ12</accession>
<dbReference type="SUPFAM" id="SSF55326">
    <property type="entry name" value="PurM N-terminal domain-like"/>
    <property type="match status" value="1"/>
</dbReference>
<keyword evidence="1" id="KW-0067">ATP-binding</keyword>
<dbReference type="SUPFAM" id="SSF56042">
    <property type="entry name" value="PurM C-terminal domain-like"/>
    <property type="match status" value="1"/>
</dbReference>
<comment type="caution">
    <text evidence="5">The sequence shown here is derived from an EMBL/GenBank/DDBJ whole genome shotgun (WGS) entry which is preliminary data.</text>
</comment>
<comment type="caution">
    <text evidence="1">Lacks conserved residue(s) required for the propagation of feature annotation.</text>
</comment>
<feature type="domain" description="PurM-like C-terminal" evidence="4">
    <location>
        <begin position="155"/>
        <end position="305"/>
    </location>
</feature>
<feature type="binding site" evidence="1">
    <location>
        <position position="28"/>
    </location>
    <ligand>
        <name>Mg(2+)</name>
        <dbReference type="ChEBI" id="CHEBI:18420"/>
        <label>4</label>
    </ligand>
</feature>
<dbReference type="Gene3D" id="3.30.1330.10">
    <property type="entry name" value="PurM-like, N-terminal domain"/>
    <property type="match status" value="1"/>
</dbReference>
<comment type="miscellaneous">
    <text evidence="1">Reaction mechanism of ThiL seems to utilize a direct, inline transfer of the gamma-phosphate of ATP to TMP rather than a phosphorylated enzyme intermediate.</text>
</comment>
<dbReference type="GO" id="GO:0009030">
    <property type="term" value="F:thiamine-phosphate kinase activity"/>
    <property type="evidence" value="ECO:0007669"/>
    <property type="project" value="UniProtKB-EC"/>
</dbReference>
<feature type="binding site" evidence="1">
    <location>
        <position position="28"/>
    </location>
    <ligand>
        <name>Mg(2+)</name>
        <dbReference type="ChEBI" id="CHEBI:18420"/>
        <label>3</label>
    </ligand>
</feature>
<dbReference type="InterPro" id="IPR036921">
    <property type="entry name" value="PurM-like_N_sf"/>
</dbReference>
<evidence type="ECO:0000313" key="5">
    <source>
        <dbReference type="EMBL" id="MDW5593304.1"/>
    </source>
</evidence>
<reference evidence="6" key="1">
    <citation type="submission" date="2023-07" db="EMBL/GenBank/DDBJ databases">
        <title>Conexibacter stalactiti sp. nov., isolated from stalactites in a lava cave and emended description of the genus Conexibacter.</title>
        <authorList>
            <person name="Lee S.D."/>
        </authorList>
    </citation>
    <scope>NUCLEOTIDE SEQUENCE [LARGE SCALE GENOMIC DNA]</scope>
    <source>
        <strain evidence="6">KCTC 39840</strain>
    </source>
</reference>
<feature type="binding site" evidence="1">
    <location>
        <position position="150"/>
    </location>
    <ligand>
        <name>ATP</name>
        <dbReference type="ChEBI" id="CHEBI:30616"/>
    </ligand>
</feature>
<feature type="binding site" evidence="1">
    <location>
        <position position="43"/>
    </location>
    <ligand>
        <name>Mg(2+)</name>
        <dbReference type="ChEBI" id="CHEBI:18420"/>
        <label>1</label>
    </ligand>
</feature>
<gene>
    <name evidence="1 5" type="primary">thiL</name>
    <name evidence="5" type="ORF">R7226_03080</name>
</gene>
<feature type="binding site" evidence="1">
    <location>
        <position position="41"/>
    </location>
    <ligand>
        <name>Mg(2+)</name>
        <dbReference type="ChEBI" id="CHEBI:18420"/>
        <label>4</label>
    </ligand>
</feature>
<dbReference type="HAMAP" id="MF_02128">
    <property type="entry name" value="TMP_kinase"/>
    <property type="match status" value="1"/>
</dbReference>
<dbReference type="PANTHER" id="PTHR30270:SF0">
    <property type="entry name" value="THIAMINE-MONOPHOSPHATE KINASE"/>
    <property type="match status" value="1"/>
</dbReference>
<dbReference type="Proteomes" id="UP001284601">
    <property type="component" value="Unassembled WGS sequence"/>
</dbReference>
<reference evidence="5 6" key="2">
    <citation type="submission" date="2023-10" db="EMBL/GenBank/DDBJ databases">
        <authorList>
            <person name="Han X.F."/>
        </authorList>
    </citation>
    <scope>NUCLEOTIDE SEQUENCE [LARGE SCALE GENOMIC DNA]</scope>
    <source>
        <strain evidence="5 6">KCTC 39840</strain>
    </source>
</reference>
<dbReference type="Gene3D" id="3.90.650.10">
    <property type="entry name" value="PurM-like C-terminal domain"/>
    <property type="match status" value="1"/>
</dbReference>
<feature type="binding site" evidence="1">
    <location>
        <position position="124"/>
    </location>
    <ligand>
        <name>Mg(2+)</name>
        <dbReference type="ChEBI" id="CHEBI:18420"/>
        <label>1</label>
    </ligand>
</feature>
<sequence length="341" mass="34473">MRELALIEALSEILKHDHDRVVRHLGDDAAVVRARPFSVTSVDTMVDGVHFRRSGPGATATLADVGHRALAGALSDLGAMGADPGEAYLALVLPPGLEQDDVLELFRSAQALASDCGVTIAGGDLARGPVLVVSVTVVGWADSAEQLVGRDGALPGDLVGVTGTLGGSGAGLALLDGTVGDDVVADPQVREQLVRAHLRPRPRIAAGRALAAAGAHALVDLSDGLTTDAGHIAQRSGVRLALEAERLPLAAGVAAVATALGRAPAIFAATAGEDYELCVCVPPSARAAAERAAPVTWIGTVREAGDAGPGASLLSAGDDADESAPPRGYEHDFRGPPPISS</sequence>
<feature type="binding site" evidence="1">
    <location>
        <position position="329"/>
    </location>
    <ligand>
        <name>substrate</name>
    </ligand>
</feature>
<dbReference type="InterPro" id="IPR006283">
    <property type="entry name" value="ThiL-like"/>
</dbReference>
<feature type="binding site" evidence="1">
    <location>
        <position position="222"/>
    </location>
    <ligand>
        <name>ATP</name>
        <dbReference type="ChEBI" id="CHEBI:30616"/>
    </ligand>
</feature>
<evidence type="ECO:0000313" key="6">
    <source>
        <dbReference type="Proteomes" id="UP001284601"/>
    </source>
</evidence>
<name>A0ABU4HJ12_9ACTN</name>
<feature type="binding site" evidence="1">
    <location>
        <position position="43"/>
    </location>
    <ligand>
        <name>Mg(2+)</name>
        <dbReference type="ChEBI" id="CHEBI:18420"/>
        <label>2</label>
    </ligand>
</feature>
<keyword evidence="1" id="KW-0479">Metal-binding</keyword>
<feature type="binding site" evidence="1">
    <location>
        <begin position="123"/>
        <end position="124"/>
    </location>
    <ligand>
        <name>ATP</name>
        <dbReference type="ChEBI" id="CHEBI:30616"/>
    </ligand>
</feature>
<keyword evidence="1 5" id="KW-0808">Transferase</keyword>
<dbReference type="PANTHER" id="PTHR30270">
    <property type="entry name" value="THIAMINE-MONOPHOSPHATE KINASE"/>
    <property type="match status" value="1"/>
</dbReference>
<feature type="region of interest" description="Disordered" evidence="2">
    <location>
        <begin position="304"/>
        <end position="341"/>
    </location>
</feature>
<comment type="function">
    <text evidence="1">Catalyzes the ATP-dependent phosphorylation of thiamine-monophosphate (TMP) to form thiamine-pyrophosphate (TPP), the active form of vitamin B1.</text>
</comment>
<keyword evidence="1" id="KW-0784">Thiamine biosynthesis</keyword>
<dbReference type="EC" id="2.7.4.16" evidence="1"/>
<feature type="binding site" evidence="1">
    <location>
        <position position="76"/>
    </location>
    <ligand>
        <name>Mg(2+)</name>
        <dbReference type="ChEBI" id="CHEBI:18420"/>
        <label>4</label>
    </ligand>
</feature>
<dbReference type="InterPro" id="IPR010918">
    <property type="entry name" value="PurM-like_C_dom"/>
</dbReference>
<protein>
    <recommendedName>
        <fullName evidence="1">Thiamine-monophosphate kinase</fullName>
        <shortName evidence="1">TMP kinase</shortName>
        <shortName evidence="1">Thiamine-phosphate kinase</shortName>
        <ecNumber evidence="1">2.7.4.16</ecNumber>
    </recommendedName>
</protein>
<dbReference type="RefSeq" id="WP_318595564.1">
    <property type="nucleotide sequence ID" value="NZ_JAWSTH010000004.1"/>
</dbReference>
<feature type="binding site" evidence="1">
    <location>
        <position position="220"/>
    </location>
    <ligand>
        <name>Mg(2+)</name>
        <dbReference type="ChEBI" id="CHEBI:18420"/>
        <label>3</label>
    </ligand>
</feature>
<evidence type="ECO:0000256" key="1">
    <source>
        <dbReference type="HAMAP-Rule" id="MF_02128"/>
    </source>
</evidence>
<dbReference type="Pfam" id="PF00586">
    <property type="entry name" value="AIRS"/>
    <property type="match status" value="1"/>
</dbReference>
<dbReference type="Pfam" id="PF02769">
    <property type="entry name" value="AIRS_C"/>
    <property type="match status" value="1"/>
</dbReference>
<dbReference type="InterPro" id="IPR036676">
    <property type="entry name" value="PurM-like_C_sf"/>
</dbReference>
<comment type="similarity">
    <text evidence="1">Belongs to the thiamine-monophosphate kinase family.</text>
</comment>
<feature type="binding site" evidence="1">
    <location>
        <position position="223"/>
    </location>
    <ligand>
        <name>Mg(2+)</name>
        <dbReference type="ChEBI" id="CHEBI:18420"/>
        <label>5</label>
    </ligand>
</feature>
<feature type="binding site" evidence="1">
    <location>
        <position position="273"/>
    </location>
    <ligand>
        <name>substrate</name>
    </ligand>
</feature>
<feature type="binding site" evidence="1">
    <location>
        <position position="50"/>
    </location>
    <ligand>
        <name>substrate</name>
    </ligand>
</feature>
<proteinExistence type="inferred from homology"/>
<dbReference type="PIRSF" id="PIRSF005303">
    <property type="entry name" value="Thiam_monoph_kin"/>
    <property type="match status" value="1"/>
</dbReference>
<dbReference type="EMBL" id="JAWSTH010000004">
    <property type="protein sequence ID" value="MDW5593304.1"/>
    <property type="molecule type" value="Genomic_DNA"/>
</dbReference>